<protein>
    <submittedName>
        <fullName evidence="2">IS1595 family transposase</fullName>
    </submittedName>
</protein>
<dbReference type="EMBL" id="SPVF01000067">
    <property type="protein sequence ID" value="TFW26275.1"/>
    <property type="molecule type" value="Genomic_DNA"/>
</dbReference>
<dbReference type="NCBIfam" id="NF033547">
    <property type="entry name" value="transpos_IS1595"/>
    <property type="match status" value="1"/>
</dbReference>
<dbReference type="SMART" id="SM01126">
    <property type="entry name" value="DDE_Tnp_IS1595"/>
    <property type="match status" value="1"/>
</dbReference>
<name>A0A4Y9SMX4_9BURK</name>
<dbReference type="Pfam" id="PF12762">
    <property type="entry name" value="DDE_Tnp_IS1595"/>
    <property type="match status" value="1"/>
</dbReference>
<proteinExistence type="predicted"/>
<reference evidence="2 3" key="1">
    <citation type="submission" date="2019-03" db="EMBL/GenBank/DDBJ databases">
        <title>Draft Genome Sequence of Massilia arenosa sp. nov., a Novel Massilia Species Isolated from a Sandy-loam Maize Soil.</title>
        <authorList>
            <person name="Raths R."/>
            <person name="Peta V."/>
            <person name="Bucking H."/>
        </authorList>
    </citation>
    <scope>NUCLEOTIDE SEQUENCE [LARGE SCALE GENOMIC DNA]</scope>
    <source>
        <strain evidence="2 3">MC02</strain>
    </source>
</reference>
<organism evidence="2 3">
    <name type="scientific">Zemynaea arenosa</name>
    <dbReference type="NCBI Taxonomy" id="2561931"/>
    <lineage>
        <taxon>Bacteria</taxon>
        <taxon>Pseudomonadati</taxon>
        <taxon>Pseudomonadota</taxon>
        <taxon>Betaproteobacteria</taxon>
        <taxon>Burkholderiales</taxon>
        <taxon>Oxalobacteraceae</taxon>
        <taxon>Telluria group</taxon>
        <taxon>Zemynaea</taxon>
    </lineage>
</organism>
<dbReference type="RefSeq" id="WP_135206036.1">
    <property type="nucleotide sequence ID" value="NZ_SPVF01000067.1"/>
</dbReference>
<sequence>MRKSDFEVWLEGFKRLTRTQRAHVLALMRAAEPPPAAQLLEDAGAPVLACPACRGHHLHRHGHKSQLQRYRCVDCGRTFNSLTGTPMARLRLKDNWLAYCKALLRSDTVRRAAVRVGVHKNTAFRWRHRFLTLPKTDRPFPLHGIAEADELFLRESEKGARHLERPPRKRGGAATKRGISREQVCIVVARDRAGQTVDFIAGKGPVTKLQLHRGLAPILAPDALLVTDANASYRYFAQERGFMHQWVNLKAGERVKGAVHIQNVNAYHSRFRGWLSNFHGVATHYLSNYLGWRWALDKSRIDDPAVLLRATVGAFSHT</sequence>
<evidence type="ECO:0000259" key="1">
    <source>
        <dbReference type="SMART" id="SM01126"/>
    </source>
</evidence>
<comment type="caution">
    <text evidence="2">The sequence shown here is derived from an EMBL/GenBank/DDBJ whole genome shotgun (WGS) entry which is preliminary data.</text>
</comment>
<feature type="domain" description="ISXO2-like transposase" evidence="1">
    <location>
        <begin position="141"/>
        <end position="295"/>
    </location>
</feature>
<dbReference type="AlphaFoldDB" id="A0A4Y9SMX4"/>
<dbReference type="InterPro" id="IPR024445">
    <property type="entry name" value="Tnp_ISXO2-like"/>
</dbReference>
<gene>
    <name evidence="2" type="ORF">E4L96_04540</name>
</gene>
<dbReference type="Proteomes" id="UP000298438">
    <property type="component" value="Unassembled WGS sequence"/>
</dbReference>
<evidence type="ECO:0000313" key="2">
    <source>
        <dbReference type="EMBL" id="TFW26275.1"/>
    </source>
</evidence>
<accession>A0A4Y9SMX4</accession>
<evidence type="ECO:0000313" key="3">
    <source>
        <dbReference type="Proteomes" id="UP000298438"/>
    </source>
</evidence>
<dbReference type="OrthoDB" id="8964415at2"/>
<keyword evidence="3" id="KW-1185">Reference proteome</keyword>